<keyword evidence="7" id="KW-0067">ATP-binding</keyword>
<evidence type="ECO:0000259" key="9">
    <source>
        <dbReference type="PROSITE" id="PS50109"/>
    </source>
</evidence>
<dbReference type="InterPro" id="IPR003661">
    <property type="entry name" value="HisK_dim/P_dom"/>
</dbReference>
<dbReference type="SUPFAM" id="SSF55785">
    <property type="entry name" value="PYP-like sensor domain (PAS domain)"/>
    <property type="match status" value="2"/>
</dbReference>
<feature type="domain" description="PAS" evidence="10">
    <location>
        <begin position="135"/>
        <end position="180"/>
    </location>
</feature>
<dbReference type="InterPro" id="IPR005467">
    <property type="entry name" value="His_kinase_dom"/>
</dbReference>
<dbReference type="InterPro" id="IPR036097">
    <property type="entry name" value="HisK_dim/P_sf"/>
</dbReference>
<dbReference type="EC" id="2.7.13.3" evidence="2"/>
<evidence type="ECO:0000256" key="4">
    <source>
        <dbReference type="ARBA" id="ARBA00022679"/>
    </source>
</evidence>
<evidence type="ECO:0000256" key="6">
    <source>
        <dbReference type="ARBA" id="ARBA00022777"/>
    </source>
</evidence>
<evidence type="ECO:0000256" key="1">
    <source>
        <dbReference type="ARBA" id="ARBA00000085"/>
    </source>
</evidence>
<evidence type="ECO:0000256" key="5">
    <source>
        <dbReference type="ARBA" id="ARBA00022741"/>
    </source>
</evidence>
<dbReference type="InterPro" id="IPR000014">
    <property type="entry name" value="PAS"/>
</dbReference>
<dbReference type="Gene3D" id="1.10.287.130">
    <property type="match status" value="1"/>
</dbReference>
<dbReference type="PANTHER" id="PTHR43065:SF34">
    <property type="entry name" value="SPORULATION KINASE A"/>
    <property type="match status" value="1"/>
</dbReference>
<dbReference type="SMART" id="SM00387">
    <property type="entry name" value="HATPase_c"/>
    <property type="match status" value="1"/>
</dbReference>
<dbReference type="InterPro" id="IPR000700">
    <property type="entry name" value="PAS-assoc_C"/>
</dbReference>
<dbReference type="CDD" id="cd00130">
    <property type="entry name" value="PAS"/>
    <property type="match status" value="1"/>
</dbReference>
<dbReference type="PRINTS" id="PR00344">
    <property type="entry name" value="BCTRLSENSOR"/>
</dbReference>
<dbReference type="PROSITE" id="PS50109">
    <property type="entry name" value="HIS_KIN"/>
    <property type="match status" value="1"/>
</dbReference>
<keyword evidence="13" id="KW-1185">Reference proteome</keyword>
<dbReference type="PANTHER" id="PTHR43065">
    <property type="entry name" value="SENSOR HISTIDINE KINASE"/>
    <property type="match status" value="1"/>
</dbReference>
<dbReference type="SUPFAM" id="SSF47384">
    <property type="entry name" value="Homodimeric domain of signal transducing histidine kinase"/>
    <property type="match status" value="1"/>
</dbReference>
<dbReference type="RefSeq" id="WP_328274562.1">
    <property type="nucleotide sequence ID" value="NZ_JARTLD010000002.1"/>
</dbReference>
<proteinExistence type="predicted"/>
<protein>
    <recommendedName>
        <fullName evidence="2">histidine kinase</fullName>
        <ecNumber evidence="2">2.7.13.3</ecNumber>
    </recommendedName>
</protein>
<keyword evidence="6" id="KW-0418">Kinase</keyword>
<feature type="domain" description="PAC" evidence="11">
    <location>
        <begin position="205"/>
        <end position="259"/>
    </location>
</feature>
<dbReference type="InterPro" id="IPR013656">
    <property type="entry name" value="PAS_4"/>
</dbReference>
<dbReference type="PROSITE" id="PS50112">
    <property type="entry name" value="PAS"/>
    <property type="match status" value="1"/>
</dbReference>
<dbReference type="InterPro" id="IPR036890">
    <property type="entry name" value="HATPase_C_sf"/>
</dbReference>
<dbReference type="Proteomes" id="UP001343257">
    <property type="component" value="Unassembled WGS sequence"/>
</dbReference>
<keyword evidence="5" id="KW-0547">Nucleotide-binding</keyword>
<dbReference type="NCBIfam" id="TIGR00229">
    <property type="entry name" value="sensory_box"/>
    <property type="match status" value="2"/>
</dbReference>
<dbReference type="SUPFAM" id="SSF55874">
    <property type="entry name" value="ATPase domain of HSP90 chaperone/DNA topoisomerase II/histidine kinase"/>
    <property type="match status" value="1"/>
</dbReference>
<dbReference type="PROSITE" id="PS50113">
    <property type="entry name" value="PAC"/>
    <property type="match status" value="1"/>
</dbReference>
<comment type="catalytic activity">
    <reaction evidence="1">
        <text>ATP + protein L-histidine = ADP + protein N-phospho-L-histidine.</text>
        <dbReference type="EC" id="2.7.13.3"/>
    </reaction>
</comment>
<dbReference type="Pfam" id="PF02518">
    <property type="entry name" value="HATPase_c"/>
    <property type="match status" value="1"/>
</dbReference>
<dbReference type="Pfam" id="PF08448">
    <property type="entry name" value="PAS_4"/>
    <property type="match status" value="2"/>
</dbReference>
<evidence type="ECO:0000313" key="12">
    <source>
        <dbReference type="EMBL" id="MED5015826.1"/>
    </source>
</evidence>
<dbReference type="Pfam" id="PF00512">
    <property type="entry name" value="HisKA"/>
    <property type="match status" value="1"/>
</dbReference>
<dbReference type="Gene3D" id="3.30.565.10">
    <property type="entry name" value="Histidine kinase-like ATPase, C-terminal domain"/>
    <property type="match status" value="1"/>
</dbReference>
<comment type="caution">
    <text evidence="12">The sequence shown here is derived from an EMBL/GenBank/DDBJ whole genome shotgun (WGS) entry which is preliminary data.</text>
</comment>
<organism evidence="12 13">
    <name type="scientific">Paenibacillus chibensis</name>
    <dbReference type="NCBI Taxonomy" id="59846"/>
    <lineage>
        <taxon>Bacteria</taxon>
        <taxon>Bacillati</taxon>
        <taxon>Bacillota</taxon>
        <taxon>Bacilli</taxon>
        <taxon>Bacillales</taxon>
        <taxon>Paenibacillaceae</taxon>
        <taxon>Paenibacillus</taxon>
    </lineage>
</organism>
<dbReference type="SMART" id="SM00091">
    <property type="entry name" value="PAS"/>
    <property type="match status" value="1"/>
</dbReference>
<sequence length="478" mass="53831">MGKPTFGLVEYSQEELMEMLLEQQGMTFKFKKIEGRFIHTFCTGQLLGKIGLTPQQVVGRELKEFLTEDFAAAKEEYYSQAWEGKEDVSYEGELLGVSYFASLRPVKRHGKVVEVIASCVDITERKVSEKELTETKELLESLFESSVDGICIMDTSGGVIRINEAFENIYGWKNAELIGRPAPMFPAHLENRIDEIYKHLNANKKVIHLETIRPRKDGENIHVFLTLAPIQDAEENIIALTVITRDISERKKLEDFYRKADKLNAVGQLAAGLAHEIRNPLTSLRGFLQIMQSGRAEKAEYYDIMLSEIDRINSIVNEFLVIAKPYQSNAQKNDLVRILQSVVTLLEAQAALNNINIATEADDDFPQVVCSEMEIKQVFVNILKNAIEAMPRGGDIRIQASVLQGSVRIRFIDQGEGISEEQFPRLGEPFYTTKEKGTGLGLMMCYKIIGDHKGEISIDSALSKGTTFDIMLPLTSDF</sequence>
<reference evidence="12 13" key="1">
    <citation type="submission" date="2023-03" db="EMBL/GenBank/DDBJ databases">
        <title>Bacillus Genome Sequencing.</title>
        <authorList>
            <person name="Dunlap C."/>
        </authorList>
    </citation>
    <scope>NUCLEOTIDE SEQUENCE [LARGE SCALE GENOMIC DNA]</scope>
    <source>
        <strain evidence="12 13">NRS-52</strain>
    </source>
</reference>
<dbReference type="InterPro" id="IPR003594">
    <property type="entry name" value="HATPase_dom"/>
</dbReference>
<name>A0ABU6PLS7_9BACL</name>
<dbReference type="Gene3D" id="3.30.450.20">
    <property type="entry name" value="PAS domain"/>
    <property type="match status" value="2"/>
</dbReference>
<evidence type="ECO:0000256" key="7">
    <source>
        <dbReference type="ARBA" id="ARBA00022840"/>
    </source>
</evidence>
<feature type="domain" description="Histidine kinase" evidence="9">
    <location>
        <begin position="272"/>
        <end position="476"/>
    </location>
</feature>
<keyword evidence="3" id="KW-0597">Phosphoprotein</keyword>
<keyword evidence="8" id="KW-0902">Two-component regulatory system</keyword>
<evidence type="ECO:0000259" key="11">
    <source>
        <dbReference type="PROSITE" id="PS50113"/>
    </source>
</evidence>
<dbReference type="SMART" id="SM00388">
    <property type="entry name" value="HisKA"/>
    <property type="match status" value="1"/>
</dbReference>
<dbReference type="InterPro" id="IPR004358">
    <property type="entry name" value="Sig_transdc_His_kin-like_C"/>
</dbReference>
<gene>
    <name evidence="12" type="ORF">P9847_00730</name>
</gene>
<evidence type="ECO:0000313" key="13">
    <source>
        <dbReference type="Proteomes" id="UP001343257"/>
    </source>
</evidence>
<keyword evidence="4" id="KW-0808">Transferase</keyword>
<evidence type="ECO:0000259" key="10">
    <source>
        <dbReference type="PROSITE" id="PS50112"/>
    </source>
</evidence>
<dbReference type="CDD" id="cd00082">
    <property type="entry name" value="HisKA"/>
    <property type="match status" value="1"/>
</dbReference>
<evidence type="ECO:0000256" key="8">
    <source>
        <dbReference type="ARBA" id="ARBA00023012"/>
    </source>
</evidence>
<evidence type="ECO:0000256" key="3">
    <source>
        <dbReference type="ARBA" id="ARBA00022553"/>
    </source>
</evidence>
<dbReference type="InterPro" id="IPR035965">
    <property type="entry name" value="PAS-like_dom_sf"/>
</dbReference>
<accession>A0ABU6PLS7</accession>
<dbReference type="EMBL" id="JARTLD010000002">
    <property type="protein sequence ID" value="MED5015826.1"/>
    <property type="molecule type" value="Genomic_DNA"/>
</dbReference>
<evidence type="ECO:0000256" key="2">
    <source>
        <dbReference type="ARBA" id="ARBA00012438"/>
    </source>
</evidence>